<protein>
    <submittedName>
        <fullName evidence="2">Uncharacterized protein</fullName>
    </submittedName>
</protein>
<sequence>MLGMWTLLGCGGSDAPIEPPPREEEPPPQPPEPPKLEPGDARWTVHSRLPGQQEVVVLASDGLGGLVLLGTSRTTGTSGPTSVEANGTSLVLSHHDGTGQVRWTRTFTPEPSSEGGPAIAHAQLLGIASTAELFIAGRVEGRLRLGETLIADSYFVAKLAADGTAQWARSTGTLKALTPDIEGEVVVAHGRLVTRYDARGTVRWSQELPAMSSASAVALDPDGGAVLVGQRPLAPFESIGFIARLSPVGEVYWELEVGPDAPNFTHVAFAADGGLRFTGDFAGTLHWGGSVLSPTCDAQGCPRAAFILAADAAGRPLWGHALTGTASGEASGARLASDVNGGTAVLFRHGCGSELVRLGARGALSWRAPYVTEPCAPGLQLRDITFLPGGDLASAGTFSGTRAFGAQEPFTADDTDTFLQRLVP</sequence>
<dbReference type="STRING" id="1334629.MFUL124B02_39650"/>
<dbReference type="EMBL" id="FOIB01000004">
    <property type="protein sequence ID" value="SEU05959.1"/>
    <property type="molecule type" value="Genomic_DNA"/>
</dbReference>
<name>A0A511SZ38_MYXFU</name>
<evidence type="ECO:0000313" key="2">
    <source>
        <dbReference type="EMBL" id="GEN06722.1"/>
    </source>
</evidence>
<feature type="region of interest" description="Disordered" evidence="1">
    <location>
        <begin position="1"/>
        <end position="40"/>
    </location>
</feature>
<dbReference type="InterPro" id="IPR011047">
    <property type="entry name" value="Quinoprotein_ADH-like_sf"/>
</dbReference>
<evidence type="ECO:0000313" key="4">
    <source>
        <dbReference type="Proteomes" id="UP000183760"/>
    </source>
</evidence>
<keyword evidence="4" id="KW-1185">Reference proteome</keyword>
<dbReference type="Gene3D" id="2.80.10.50">
    <property type="match status" value="1"/>
</dbReference>
<comment type="caution">
    <text evidence="2">The sequence shown here is derived from an EMBL/GenBank/DDBJ whole genome shotgun (WGS) entry which is preliminary data.</text>
</comment>
<dbReference type="AlphaFoldDB" id="A0A511SZ38"/>
<reference evidence="2 5" key="2">
    <citation type="submission" date="2019-07" db="EMBL/GenBank/DDBJ databases">
        <title>Whole genome shotgun sequence of Myxococcus fulvus NBRC 100333.</title>
        <authorList>
            <person name="Hosoyama A."/>
            <person name="Uohara A."/>
            <person name="Ohji S."/>
            <person name="Ichikawa N."/>
        </authorList>
    </citation>
    <scope>NUCLEOTIDE SEQUENCE [LARGE SCALE GENOMIC DNA]</scope>
    <source>
        <strain evidence="2 5">NBRC 100333</strain>
    </source>
</reference>
<dbReference type="EMBL" id="BJXR01000017">
    <property type="protein sequence ID" value="GEN06722.1"/>
    <property type="molecule type" value="Genomic_DNA"/>
</dbReference>
<evidence type="ECO:0000256" key="1">
    <source>
        <dbReference type="SAM" id="MobiDB-lite"/>
    </source>
</evidence>
<accession>A0A511SZ38</accession>
<dbReference type="SUPFAM" id="SSF50998">
    <property type="entry name" value="Quinoprotein alcohol dehydrogenase-like"/>
    <property type="match status" value="1"/>
</dbReference>
<proteinExistence type="predicted"/>
<dbReference type="Proteomes" id="UP000321514">
    <property type="component" value="Unassembled WGS sequence"/>
</dbReference>
<dbReference type="Proteomes" id="UP000183760">
    <property type="component" value="Unassembled WGS sequence"/>
</dbReference>
<evidence type="ECO:0000313" key="3">
    <source>
        <dbReference type="EMBL" id="SEU05959.1"/>
    </source>
</evidence>
<organism evidence="2 5">
    <name type="scientific">Myxococcus fulvus</name>
    <dbReference type="NCBI Taxonomy" id="33"/>
    <lineage>
        <taxon>Bacteria</taxon>
        <taxon>Pseudomonadati</taxon>
        <taxon>Myxococcota</taxon>
        <taxon>Myxococcia</taxon>
        <taxon>Myxococcales</taxon>
        <taxon>Cystobacterineae</taxon>
        <taxon>Myxococcaceae</taxon>
        <taxon>Myxococcus</taxon>
    </lineage>
</organism>
<reference evidence="3 4" key="1">
    <citation type="submission" date="2016-10" db="EMBL/GenBank/DDBJ databases">
        <authorList>
            <person name="Varghese N."/>
            <person name="Submissions S."/>
        </authorList>
    </citation>
    <scope>NUCLEOTIDE SEQUENCE [LARGE SCALE GENOMIC DNA]</scope>
    <source>
        <strain evidence="3 4">DSM 16525</strain>
    </source>
</reference>
<gene>
    <name evidence="2" type="ORF">MFU01_17590</name>
    <name evidence="3" type="ORF">SAMN05443572_104647</name>
</gene>
<evidence type="ECO:0000313" key="5">
    <source>
        <dbReference type="Proteomes" id="UP000321514"/>
    </source>
</evidence>